<dbReference type="HOGENOM" id="CLU_2171791_0_0_1"/>
<evidence type="ECO:0000313" key="3">
    <source>
        <dbReference type="Proteomes" id="UP000002059"/>
    </source>
</evidence>
<gene>
    <name evidence="2" type="ORF">PAAG_08763</name>
</gene>
<dbReference type="VEuPathDB" id="FungiDB:PAAG_08763"/>
<dbReference type="GeneID" id="9092539"/>
<dbReference type="AlphaFoldDB" id="C1HDC2"/>
<name>C1HDC2_PARBA</name>
<feature type="compositionally biased region" description="Polar residues" evidence="1">
    <location>
        <begin position="50"/>
        <end position="69"/>
    </location>
</feature>
<accession>C1HDC2</accession>
<dbReference type="Proteomes" id="UP000002059">
    <property type="component" value="Partially assembled WGS sequence"/>
</dbReference>
<proteinExistence type="predicted"/>
<feature type="region of interest" description="Disordered" evidence="1">
    <location>
        <begin position="33"/>
        <end position="71"/>
    </location>
</feature>
<protein>
    <submittedName>
        <fullName evidence="2">Uncharacterized protein</fullName>
    </submittedName>
</protein>
<keyword evidence="3" id="KW-1185">Reference proteome</keyword>
<evidence type="ECO:0000256" key="1">
    <source>
        <dbReference type="SAM" id="MobiDB-lite"/>
    </source>
</evidence>
<dbReference type="KEGG" id="pbl:PAAG_08763"/>
<organism evidence="2 3">
    <name type="scientific">Paracoccidioides lutzii (strain ATCC MYA-826 / Pb01)</name>
    <name type="common">Paracoccidioides brasiliensis</name>
    <dbReference type="NCBI Taxonomy" id="502779"/>
    <lineage>
        <taxon>Eukaryota</taxon>
        <taxon>Fungi</taxon>
        <taxon>Dikarya</taxon>
        <taxon>Ascomycota</taxon>
        <taxon>Pezizomycotina</taxon>
        <taxon>Eurotiomycetes</taxon>
        <taxon>Eurotiomycetidae</taxon>
        <taxon>Onygenales</taxon>
        <taxon>Ajellomycetaceae</taxon>
        <taxon>Paracoccidioides</taxon>
    </lineage>
</organism>
<sequence length="110" mass="12098">MAIAIATPPLVASKYSLKLEGPRQPAVRAIKSAVQLGNRPSSKAGRHPSGRQSTVSRRPISRTQSSANPAPSIAPIRLTTLWLKRGNFTQWFVPAICFINMRCWLNTQAF</sequence>
<dbReference type="RefSeq" id="XP_015701410.1">
    <property type="nucleotide sequence ID" value="XM_015846613.1"/>
</dbReference>
<dbReference type="EMBL" id="KN294036">
    <property type="protein sequence ID" value="EEH39494.2"/>
    <property type="molecule type" value="Genomic_DNA"/>
</dbReference>
<evidence type="ECO:0000313" key="2">
    <source>
        <dbReference type="EMBL" id="EEH39494.2"/>
    </source>
</evidence>
<reference evidence="2 3" key="1">
    <citation type="journal article" date="2011" name="PLoS Genet.">
        <title>Comparative genomic analysis of human fungal pathogens causing paracoccidioidomycosis.</title>
        <authorList>
            <person name="Desjardins C.A."/>
            <person name="Champion M.D."/>
            <person name="Holder J.W."/>
            <person name="Muszewska A."/>
            <person name="Goldberg J."/>
            <person name="Bailao A.M."/>
            <person name="Brigido M.M."/>
            <person name="Ferreira M.E."/>
            <person name="Garcia A.M."/>
            <person name="Grynberg M."/>
            <person name="Gujja S."/>
            <person name="Heiman D.I."/>
            <person name="Henn M.R."/>
            <person name="Kodira C.D."/>
            <person name="Leon-Narvaez H."/>
            <person name="Longo L.V."/>
            <person name="Ma L.J."/>
            <person name="Malavazi I."/>
            <person name="Matsuo A.L."/>
            <person name="Morais F.V."/>
            <person name="Pereira M."/>
            <person name="Rodriguez-Brito S."/>
            <person name="Sakthikumar S."/>
            <person name="Salem-Izacc S.M."/>
            <person name="Sykes S.M."/>
            <person name="Teixeira M.M."/>
            <person name="Vallejo M.C."/>
            <person name="Walter M.E."/>
            <person name="Yandava C."/>
            <person name="Young S."/>
            <person name="Zeng Q."/>
            <person name="Zucker J."/>
            <person name="Felipe M.S."/>
            <person name="Goldman G.H."/>
            <person name="Haas B.J."/>
            <person name="McEwen J.G."/>
            <person name="Nino-Vega G."/>
            <person name="Puccia R."/>
            <person name="San-Blas G."/>
            <person name="Soares C.M."/>
            <person name="Birren B.W."/>
            <person name="Cuomo C.A."/>
        </authorList>
    </citation>
    <scope>NUCLEOTIDE SEQUENCE [LARGE SCALE GENOMIC DNA]</scope>
    <source>
        <strain evidence="3">ATCC MYA-826 / Pb01</strain>
    </source>
</reference>